<evidence type="ECO:0000313" key="3">
    <source>
        <dbReference type="Proteomes" id="UP000002058"/>
    </source>
</evidence>
<name>C4JF28_UNCRE</name>
<evidence type="ECO:0000313" key="2">
    <source>
        <dbReference type="EMBL" id="EEP76081.1"/>
    </source>
</evidence>
<dbReference type="AlphaFoldDB" id="C4JF28"/>
<feature type="compositionally biased region" description="Polar residues" evidence="1">
    <location>
        <begin position="119"/>
        <end position="131"/>
    </location>
</feature>
<feature type="region of interest" description="Disordered" evidence="1">
    <location>
        <begin position="70"/>
        <end position="106"/>
    </location>
</feature>
<dbReference type="GeneID" id="8441749"/>
<sequence length="144" mass="15242">MTVALAPIGLRLLEGSEPRDQPGFFGARKASAGRSTGAMRCEATLPNGDILLHNSFHPVLDLAGAPLTLDADSKEWSNSTRGTGSGTSHRRNWKPGPDSQAGVADPWISPLRIPFVQHSSLSPNDKANQGGLQRPFFAEASGGR</sequence>
<keyword evidence="3" id="KW-1185">Reference proteome</keyword>
<proteinExistence type="predicted"/>
<protein>
    <submittedName>
        <fullName evidence="2">Uncharacterized protein</fullName>
    </submittedName>
</protein>
<dbReference type="VEuPathDB" id="FungiDB:UREG_00929"/>
<organism evidence="2 3">
    <name type="scientific">Uncinocarpus reesii (strain UAMH 1704)</name>
    <dbReference type="NCBI Taxonomy" id="336963"/>
    <lineage>
        <taxon>Eukaryota</taxon>
        <taxon>Fungi</taxon>
        <taxon>Dikarya</taxon>
        <taxon>Ascomycota</taxon>
        <taxon>Pezizomycotina</taxon>
        <taxon>Eurotiomycetes</taxon>
        <taxon>Eurotiomycetidae</taxon>
        <taxon>Onygenales</taxon>
        <taxon>Onygenaceae</taxon>
        <taxon>Uncinocarpus</taxon>
    </lineage>
</organism>
<dbReference type="KEGG" id="ure:UREG_00929"/>
<reference evidence="3" key="1">
    <citation type="journal article" date="2009" name="Genome Res.">
        <title>Comparative genomic analyses of the human fungal pathogens Coccidioides and their relatives.</title>
        <authorList>
            <person name="Sharpton T.J."/>
            <person name="Stajich J.E."/>
            <person name="Rounsley S.D."/>
            <person name="Gardner M.J."/>
            <person name="Wortman J.R."/>
            <person name="Jordar V.S."/>
            <person name="Maiti R."/>
            <person name="Kodira C.D."/>
            <person name="Neafsey D.E."/>
            <person name="Zeng Q."/>
            <person name="Hung C.-Y."/>
            <person name="McMahan C."/>
            <person name="Muszewska A."/>
            <person name="Grynberg M."/>
            <person name="Mandel M.A."/>
            <person name="Kellner E.M."/>
            <person name="Barker B.M."/>
            <person name="Galgiani J.N."/>
            <person name="Orbach M.J."/>
            <person name="Kirkland T.N."/>
            <person name="Cole G.T."/>
            <person name="Henn M.R."/>
            <person name="Birren B.W."/>
            <person name="Taylor J.W."/>
        </authorList>
    </citation>
    <scope>NUCLEOTIDE SEQUENCE [LARGE SCALE GENOMIC DNA]</scope>
    <source>
        <strain evidence="3">UAMH 1704</strain>
    </source>
</reference>
<feature type="region of interest" description="Disordered" evidence="1">
    <location>
        <begin position="119"/>
        <end position="144"/>
    </location>
</feature>
<evidence type="ECO:0000256" key="1">
    <source>
        <dbReference type="SAM" id="MobiDB-lite"/>
    </source>
</evidence>
<dbReference type="Proteomes" id="UP000002058">
    <property type="component" value="Unassembled WGS sequence"/>
</dbReference>
<dbReference type="InParanoid" id="C4JF28"/>
<gene>
    <name evidence="2" type="ORF">UREG_00929</name>
</gene>
<dbReference type="EMBL" id="CH476615">
    <property type="protein sequence ID" value="EEP76081.1"/>
    <property type="molecule type" value="Genomic_DNA"/>
</dbReference>
<dbReference type="RefSeq" id="XP_002541414.1">
    <property type="nucleotide sequence ID" value="XM_002541368.1"/>
</dbReference>
<accession>C4JF28</accession>
<dbReference type="HOGENOM" id="CLU_1797882_0_0_1"/>